<gene>
    <name evidence="1" type="ORF">IPOD504_LOCUS6669</name>
</gene>
<organism evidence="1 2">
    <name type="scientific">Iphiclides podalirius</name>
    <name type="common">scarce swallowtail</name>
    <dbReference type="NCBI Taxonomy" id="110791"/>
    <lineage>
        <taxon>Eukaryota</taxon>
        <taxon>Metazoa</taxon>
        <taxon>Ecdysozoa</taxon>
        <taxon>Arthropoda</taxon>
        <taxon>Hexapoda</taxon>
        <taxon>Insecta</taxon>
        <taxon>Pterygota</taxon>
        <taxon>Neoptera</taxon>
        <taxon>Endopterygota</taxon>
        <taxon>Lepidoptera</taxon>
        <taxon>Glossata</taxon>
        <taxon>Ditrysia</taxon>
        <taxon>Papilionoidea</taxon>
        <taxon>Papilionidae</taxon>
        <taxon>Papilioninae</taxon>
        <taxon>Iphiclides</taxon>
    </lineage>
</organism>
<evidence type="ECO:0000313" key="2">
    <source>
        <dbReference type="Proteomes" id="UP000837857"/>
    </source>
</evidence>
<evidence type="ECO:0000313" key="1">
    <source>
        <dbReference type="EMBL" id="CAH2049191.1"/>
    </source>
</evidence>
<protein>
    <submittedName>
        <fullName evidence="1">Uncharacterized protein</fullName>
    </submittedName>
</protein>
<accession>A0ABN8I9T5</accession>
<dbReference type="EMBL" id="OW152831">
    <property type="protein sequence ID" value="CAH2049191.1"/>
    <property type="molecule type" value="Genomic_DNA"/>
</dbReference>
<reference evidence="1" key="1">
    <citation type="submission" date="2022-03" db="EMBL/GenBank/DDBJ databases">
        <authorList>
            <person name="Martin H S."/>
        </authorList>
    </citation>
    <scope>NUCLEOTIDE SEQUENCE</scope>
</reference>
<sequence length="103" mass="11877">MGYFIPRVMESGYLKSVKNGVQFFPIRNTHNNNSEQTHDETLLRVRERDATRYVALIREDYDGERCNSPPSGAVTSRLHYCQRRFIETAGPGVRETSRQLIGD</sequence>
<proteinExistence type="predicted"/>
<keyword evidence="2" id="KW-1185">Reference proteome</keyword>
<feature type="non-terminal residue" evidence="1">
    <location>
        <position position="1"/>
    </location>
</feature>
<name>A0ABN8I9T5_9NEOP</name>
<dbReference type="Proteomes" id="UP000837857">
    <property type="component" value="Chromosome 19"/>
</dbReference>